<dbReference type="AlphaFoldDB" id="A0A1A8WKU8"/>
<dbReference type="Proteomes" id="UP000078560">
    <property type="component" value="Unassembled WGS sequence"/>
</dbReference>
<dbReference type="Proteomes" id="UP000078546">
    <property type="component" value="Unassembled WGS sequence"/>
</dbReference>
<dbReference type="EMBL" id="FLQU01001179">
    <property type="protein sequence ID" value="SBS91887.1"/>
    <property type="molecule type" value="Genomic_DNA"/>
</dbReference>
<gene>
    <name evidence="3" type="ORF">POVCU1_073520</name>
    <name evidence="2" type="ORF">POVCU2_0070660</name>
</gene>
<keyword evidence="1" id="KW-0812">Transmembrane</keyword>
<keyword evidence="1" id="KW-1133">Transmembrane helix</keyword>
<dbReference type="InterPro" id="IPR008780">
    <property type="entry name" value="Plasmodium_Vir"/>
</dbReference>
<organism evidence="2 5">
    <name type="scientific">Plasmodium ovale curtisi</name>
    <dbReference type="NCBI Taxonomy" id="864141"/>
    <lineage>
        <taxon>Eukaryota</taxon>
        <taxon>Sar</taxon>
        <taxon>Alveolata</taxon>
        <taxon>Apicomplexa</taxon>
        <taxon>Aconoidasida</taxon>
        <taxon>Haemosporida</taxon>
        <taxon>Plasmodiidae</taxon>
        <taxon>Plasmodium</taxon>
        <taxon>Plasmodium (Plasmodium)</taxon>
    </lineage>
</organism>
<protein>
    <submittedName>
        <fullName evidence="2">PIR Superfamily Protein</fullName>
    </submittedName>
</protein>
<evidence type="ECO:0000313" key="2">
    <source>
        <dbReference type="EMBL" id="SBS91887.1"/>
    </source>
</evidence>
<sequence>MSGKEYFDIIHLFPTNKCNVDLGGKNYELTVHGGLCYNIENENSLDPNSFIVPCMNVASYVNSTDKTCPMENKPLICKYINYSINVFIRNNRVSEDKKLKLIKAYQELFSKLKECNNDIENMEDGIFTKVDDIYNMYNNYNKIITGVPSTSSDCADANNCVNIYSKYKSICNKKLDDHFCNALRDYKNYYYSKIGSAYTACPNIITTLPSFDIIDESLGLQVAEYDAHEEDDDTDEVPSDLIFIYLNALIIFSIILATLLILFILYKFTPFGIWIRPLLLRKKNIWNNICEKKIQLYDNTKNEQIKSQNEEFTLQYNSLIKS</sequence>
<accession>A0A1A8WKU8</accession>
<reference evidence="4 5" key="1">
    <citation type="submission" date="2016-05" db="EMBL/GenBank/DDBJ databases">
        <authorList>
            <person name="Naeem Raeece"/>
        </authorList>
    </citation>
    <scope>NUCLEOTIDE SEQUENCE [LARGE SCALE GENOMIC DNA]</scope>
</reference>
<dbReference type="EMBL" id="FLQV01003130">
    <property type="protein sequence ID" value="SBT02144.1"/>
    <property type="molecule type" value="Genomic_DNA"/>
</dbReference>
<keyword evidence="1" id="KW-0472">Membrane</keyword>
<name>A0A1A8WKU8_PLAOA</name>
<evidence type="ECO:0000256" key="1">
    <source>
        <dbReference type="SAM" id="Phobius"/>
    </source>
</evidence>
<reference evidence="2" key="2">
    <citation type="submission" date="2016-05" db="EMBL/GenBank/DDBJ databases">
        <authorList>
            <person name="Lavstsen T."/>
            <person name="Jespersen J.S."/>
        </authorList>
    </citation>
    <scope>NUCLEOTIDE SEQUENCE [LARGE SCALE GENOMIC DNA]</scope>
</reference>
<dbReference type="Pfam" id="PF05795">
    <property type="entry name" value="Plasmodium_Vir"/>
    <property type="match status" value="1"/>
</dbReference>
<feature type="transmembrane region" description="Helical" evidence="1">
    <location>
        <begin position="242"/>
        <end position="266"/>
    </location>
</feature>
<evidence type="ECO:0000313" key="5">
    <source>
        <dbReference type="Proteomes" id="UP000078560"/>
    </source>
</evidence>
<proteinExistence type="predicted"/>
<evidence type="ECO:0000313" key="3">
    <source>
        <dbReference type="EMBL" id="SBT02144.1"/>
    </source>
</evidence>
<evidence type="ECO:0000313" key="4">
    <source>
        <dbReference type="Proteomes" id="UP000078546"/>
    </source>
</evidence>
<dbReference type="VEuPathDB" id="PlasmoDB:PocGH01_00075000"/>